<evidence type="ECO:0000256" key="2">
    <source>
        <dbReference type="SAM" id="Phobius"/>
    </source>
</evidence>
<accession>A0A8H3BB87</accession>
<feature type="compositionally biased region" description="Polar residues" evidence="1">
    <location>
        <begin position="248"/>
        <end position="257"/>
    </location>
</feature>
<feature type="transmembrane region" description="Helical" evidence="2">
    <location>
        <begin position="6"/>
        <end position="28"/>
    </location>
</feature>
<feature type="region of interest" description="Disordered" evidence="1">
    <location>
        <begin position="231"/>
        <end position="257"/>
    </location>
</feature>
<dbReference type="EMBL" id="CAJMWS010000573">
    <property type="protein sequence ID" value="CAE6452258.1"/>
    <property type="molecule type" value="Genomic_DNA"/>
</dbReference>
<name>A0A8H3BB87_9AGAM</name>
<dbReference type="PANTHER" id="PTHR38848:SF3">
    <property type="entry name" value="G-PROTEIN COUPLED RECEPTORS FAMILY 3 PROFILE DOMAIN-CONTAINING PROTEIN"/>
    <property type="match status" value="1"/>
</dbReference>
<keyword evidence="2" id="KW-0472">Membrane</keyword>
<feature type="transmembrane region" description="Helical" evidence="2">
    <location>
        <begin position="72"/>
        <end position="94"/>
    </location>
</feature>
<feature type="transmembrane region" description="Helical" evidence="2">
    <location>
        <begin position="48"/>
        <end position="66"/>
    </location>
</feature>
<evidence type="ECO:0000256" key="1">
    <source>
        <dbReference type="SAM" id="MobiDB-lite"/>
    </source>
</evidence>
<gene>
    <name evidence="3" type="ORF">RDB_LOCUS146889</name>
</gene>
<dbReference type="AlphaFoldDB" id="A0A8H3BB87"/>
<sequence>MGLKPFATIAVLVYDIFSNVFLNAMFLWPLLYSGSASPRIRTVARRNLLAAVVTLATSTTNLAMITALKNELAWVCLGSCGADVTLNAMVIFWLTTPGAESPTYDPPTANRPNPIGTSKISSPSSTHKPQISLGTALFDKPVDAPGPCCPTPEDNELHYIATVPDFPVSPTVVSASVGNMSMVARSQDEDAHSPRKSIGLRSLGEFFGVSTSGSDAKVQVSMITQQDLEMGDLESLQAKQDDEDSLDQAKSTSGWYK</sequence>
<proteinExistence type="predicted"/>
<evidence type="ECO:0000313" key="3">
    <source>
        <dbReference type="EMBL" id="CAE6452258.1"/>
    </source>
</evidence>
<dbReference type="PANTHER" id="PTHR38848">
    <property type="entry name" value="G-PROTEIN COUPLED RECEPTORS FAMILY 3 PROFILE DOMAIN-CONTAINING PROTEIN"/>
    <property type="match status" value="1"/>
</dbReference>
<comment type="caution">
    <text evidence="3">The sequence shown here is derived from an EMBL/GenBank/DDBJ whole genome shotgun (WGS) entry which is preliminary data.</text>
</comment>
<feature type="compositionally biased region" description="Polar residues" evidence="1">
    <location>
        <begin position="115"/>
        <end position="129"/>
    </location>
</feature>
<dbReference type="Proteomes" id="UP000663846">
    <property type="component" value="Unassembled WGS sequence"/>
</dbReference>
<feature type="region of interest" description="Disordered" evidence="1">
    <location>
        <begin position="102"/>
        <end position="129"/>
    </location>
</feature>
<organism evidence="3 4">
    <name type="scientific">Rhizoctonia solani</name>
    <dbReference type="NCBI Taxonomy" id="456999"/>
    <lineage>
        <taxon>Eukaryota</taxon>
        <taxon>Fungi</taxon>
        <taxon>Dikarya</taxon>
        <taxon>Basidiomycota</taxon>
        <taxon>Agaricomycotina</taxon>
        <taxon>Agaricomycetes</taxon>
        <taxon>Cantharellales</taxon>
        <taxon>Ceratobasidiaceae</taxon>
        <taxon>Rhizoctonia</taxon>
    </lineage>
</organism>
<evidence type="ECO:0000313" key="4">
    <source>
        <dbReference type="Proteomes" id="UP000663846"/>
    </source>
</evidence>
<keyword evidence="2" id="KW-0812">Transmembrane</keyword>
<keyword evidence="2" id="KW-1133">Transmembrane helix</keyword>
<protein>
    <submittedName>
        <fullName evidence="3">Uncharacterized protein</fullName>
    </submittedName>
</protein>
<reference evidence="3" key="1">
    <citation type="submission" date="2021-01" db="EMBL/GenBank/DDBJ databases">
        <authorList>
            <person name="Kaushik A."/>
        </authorList>
    </citation>
    <scope>NUCLEOTIDE SEQUENCE</scope>
    <source>
        <strain evidence="3">AG1-1C</strain>
    </source>
</reference>